<dbReference type="Gene3D" id="1.10.357.10">
    <property type="entry name" value="Tetracycline Repressor, domain 2"/>
    <property type="match status" value="1"/>
</dbReference>
<reference evidence="6" key="1">
    <citation type="submission" date="2023-03" db="EMBL/GenBank/DDBJ databases">
        <title>Actinorhabdospora filicis NBRC 111898.</title>
        <authorList>
            <person name="Ichikawa N."/>
            <person name="Sato H."/>
            <person name="Tonouchi N."/>
        </authorList>
    </citation>
    <scope>NUCLEOTIDE SEQUENCE</scope>
    <source>
        <strain evidence="6">NBRC 111898</strain>
    </source>
</reference>
<dbReference type="PANTHER" id="PTHR30055">
    <property type="entry name" value="HTH-TYPE TRANSCRIPTIONAL REGULATOR RUTR"/>
    <property type="match status" value="1"/>
</dbReference>
<accession>A0A9W6WC14</accession>
<dbReference type="Pfam" id="PF17754">
    <property type="entry name" value="TetR_C_14"/>
    <property type="match status" value="1"/>
</dbReference>
<comment type="caution">
    <text evidence="6">The sequence shown here is derived from an EMBL/GenBank/DDBJ whole genome shotgun (WGS) entry which is preliminary data.</text>
</comment>
<dbReference type="Gene3D" id="1.10.10.60">
    <property type="entry name" value="Homeodomain-like"/>
    <property type="match status" value="1"/>
</dbReference>
<dbReference type="PANTHER" id="PTHR30055:SF238">
    <property type="entry name" value="MYCOFACTOCIN BIOSYNTHESIS TRANSCRIPTIONAL REGULATOR MFTR-RELATED"/>
    <property type="match status" value="1"/>
</dbReference>
<dbReference type="InterPro" id="IPR041347">
    <property type="entry name" value="MftR_C"/>
</dbReference>
<evidence type="ECO:0000256" key="2">
    <source>
        <dbReference type="ARBA" id="ARBA00023125"/>
    </source>
</evidence>
<gene>
    <name evidence="6" type="ORF">Afil01_54250</name>
</gene>
<keyword evidence="1" id="KW-0805">Transcription regulation</keyword>
<dbReference type="Pfam" id="PF00440">
    <property type="entry name" value="TetR_N"/>
    <property type="match status" value="1"/>
</dbReference>
<feature type="domain" description="HTH tetR-type" evidence="5">
    <location>
        <begin position="10"/>
        <end position="70"/>
    </location>
</feature>
<dbReference type="AlphaFoldDB" id="A0A9W6WC14"/>
<evidence type="ECO:0000313" key="7">
    <source>
        <dbReference type="Proteomes" id="UP001165079"/>
    </source>
</evidence>
<dbReference type="PROSITE" id="PS50977">
    <property type="entry name" value="HTH_TETR_2"/>
    <property type="match status" value="1"/>
</dbReference>
<keyword evidence="2 4" id="KW-0238">DNA-binding</keyword>
<dbReference type="Proteomes" id="UP001165079">
    <property type="component" value="Unassembled WGS sequence"/>
</dbReference>
<organism evidence="6 7">
    <name type="scientific">Actinorhabdospora filicis</name>
    <dbReference type="NCBI Taxonomy" id="1785913"/>
    <lineage>
        <taxon>Bacteria</taxon>
        <taxon>Bacillati</taxon>
        <taxon>Actinomycetota</taxon>
        <taxon>Actinomycetes</taxon>
        <taxon>Micromonosporales</taxon>
        <taxon>Micromonosporaceae</taxon>
        <taxon>Actinorhabdospora</taxon>
    </lineage>
</organism>
<evidence type="ECO:0000259" key="5">
    <source>
        <dbReference type="PROSITE" id="PS50977"/>
    </source>
</evidence>
<name>A0A9W6WC14_9ACTN</name>
<dbReference type="EMBL" id="BSTX01000004">
    <property type="protein sequence ID" value="GLZ80618.1"/>
    <property type="molecule type" value="Genomic_DNA"/>
</dbReference>
<evidence type="ECO:0000256" key="1">
    <source>
        <dbReference type="ARBA" id="ARBA00023015"/>
    </source>
</evidence>
<evidence type="ECO:0000313" key="6">
    <source>
        <dbReference type="EMBL" id="GLZ80618.1"/>
    </source>
</evidence>
<sequence length="199" mass="21673">MTTLRERKKQRTRRQLVDTAIELFTAHGFDAVTLDRLVGEVEVSQRTFFRMFASKEDVALDPERHFWRSFAAALREAPLDGPLLGVLEGVLLANIAAMPPEWTVQFRASRRLAEATPALNAKSLRFCADATAEVVTGLAGRTGADPGGLPLRLAVDLMLAAWNAAVHDWPDEDGGLPRLAQDVRAAFAALPAALTLTVT</sequence>
<keyword evidence="7" id="KW-1185">Reference proteome</keyword>
<dbReference type="GO" id="GO:0000976">
    <property type="term" value="F:transcription cis-regulatory region binding"/>
    <property type="evidence" value="ECO:0007669"/>
    <property type="project" value="TreeGrafter"/>
</dbReference>
<dbReference type="GO" id="GO:0003700">
    <property type="term" value="F:DNA-binding transcription factor activity"/>
    <property type="evidence" value="ECO:0007669"/>
    <property type="project" value="TreeGrafter"/>
</dbReference>
<dbReference type="RefSeq" id="WP_285665854.1">
    <property type="nucleotide sequence ID" value="NZ_BSTX01000004.1"/>
</dbReference>
<protein>
    <submittedName>
        <fullName evidence="6">TetR family transcriptional regulator</fullName>
    </submittedName>
</protein>
<proteinExistence type="predicted"/>
<dbReference type="InterPro" id="IPR009057">
    <property type="entry name" value="Homeodomain-like_sf"/>
</dbReference>
<feature type="DNA-binding region" description="H-T-H motif" evidence="4">
    <location>
        <begin position="33"/>
        <end position="52"/>
    </location>
</feature>
<dbReference type="InterPro" id="IPR001647">
    <property type="entry name" value="HTH_TetR"/>
</dbReference>
<evidence type="ECO:0000256" key="3">
    <source>
        <dbReference type="ARBA" id="ARBA00023163"/>
    </source>
</evidence>
<evidence type="ECO:0000256" key="4">
    <source>
        <dbReference type="PROSITE-ProRule" id="PRU00335"/>
    </source>
</evidence>
<keyword evidence="3" id="KW-0804">Transcription</keyword>
<dbReference type="SUPFAM" id="SSF46689">
    <property type="entry name" value="Homeodomain-like"/>
    <property type="match status" value="1"/>
</dbReference>
<dbReference type="InterPro" id="IPR050109">
    <property type="entry name" value="HTH-type_TetR-like_transc_reg"/>
</dbReference>